<reference evidence="1 2" key="1">
    <citation type="submission" date="2023-07" db="EMBL/GenBank/DDBJ databases">
        <title>Sorghum-associated microbial communities from plants grown in Nebraska, USA.</title>
        <authorList>
            <person name="Schachtman D."/>
        </authorList>
    </citation>
    <scope>NUCLEOTIDE SEQUENCE [LARGE SCALE GENOMIC DNA]</scope>
    <source>
        <strain evidence="1 2">BE57</strain>
    </source>
</reference>
<comment type="caution">
    <text evidence="1">The sequence shown here is derived from an EMBL/GenBank/DDBJ whole genome shotgun (WGS) entry which is preliminary data.</text>
</comment>
<evidence type="ECO:0000313" key="2">
    <source>
        <dbReference type="Proteomes" id="UP001264980"/>
    </source>
</evidence>
<sequence>MKAREMTIKESRQKLFADPKFQAFLKVKIDAAEKFLATADLSAIKARES</sequence>
<keyword evidence="2" id="KW-1185">Reference proteome</keyword>
<dbReference type="Proteomes" id="UP001264980">
    <property type="component" value="Unassembled WGS sequence"/>
</dbReference>
<organism evidence="1 2">
    <name type="scientific">Dyadobacter fermentans</name>
    <dbReference type="NCBI Taxonomy" id="94254"/>
    <lineage>
        <taxon>Bacteria</taxon>
        <taxon>Pseudomonadati</taxon>
        <taxon>Bacteroidota</taxon>
        <taxon>Cytophagia</taxon>
        <taxon>Cytophagales</taxon>
        <taxon>Spirosomataceae</taxon>
        <taxon>Dyadobacter</taxon>
    </lineage>
</organism>
<accession>A0ABU1R4M5</accession>
<name>A0ABU1R4M5_9BACT</name>
<dbReference type="RefSeq" id="WP_309989989.1">
    <property type="nucleotide sequence ID" value="NZ_JAVDTI010000006.1"/>
</dbReference>
<evidence type="ECO:0000313" key="1">
    <source>
        <dbReference type="EMBL" id="MDR6808354.1"/>
    </source>
</evidence>
<protein>
    <submittedName>
        <fullName evidence="1">Uncharacterized protein</fullName>
    </submittedName>
</protein>
<proteinExistence type="predicted"/>
<gene>
    <name evidence="1" type="ORF">J2W84_005416</name>
</gene>
<dbReference type="EMBL" id="JAVDTI010000006">
    <property type="protein sequence ID" value="MDR6808354.1"/>
    <property type="molecule type" value="Genomic_DNA"/>
</dbReference>